<gene>
    <name evidence="7" type="primary">dksA_1</name>
    <name evidence="7" type="ORF">GCM10025791_20990</name>
</gene>
<dbReference type="InterPro" id="IPR000962">
    <property type="entry name" value="Znf_DskA_TraR"/>
</dbReference>
<proteinExistence type="predicted"/>
<dbReference type="Proteomes" id="UP001409585">
    <property type="component" value="Unassembled WGS sequence"/>
</dbReference>
<feature type="zinc finger region" description="dksA C4-type" evidence="4">
    <location>
        <begin position="97"/>
        <end position="121"/>
    </location>
</feature>
<evidence type="ECO:0000256" key="2">
    <source>
        <dbReference type="ARBA" id="ARBA00022771"/>
    </source>
</evidence>
<dbReference type="InterPro" id="IPR048489">
    <property type="entry name" value="DksA_N"/>
</dbReference>
<keyword evidence="2" id="KW-0863">Zinc-finger</keyword>
<organism evidence="7 8">
    <name type="scientific">Halioxenophilus aromaticivorans</name>
    <dbReference type="NCBI Taxonomy" id="1306992"/>
    <lineage>
        <taxon>Bacteria</taxon>
        <taxon>Pseudomonadati</taxon>
        <taxon>Pseudomonadota</taxon>
        <taxon>Gammaproteobacteria</taxon>
        <taxon>Alteromonadales</taxon>
        <taxon>Alteromonadaceae</taxon>
        <taxon>Halioxenophilus</taxon>
    </lineage>
</organism>
<dbReference type="AlphaFoldDB" id="A0AAV3U264"/>
<keyword evidence="1" id="KW-0479">Metal-binding</keyword>
<sequence>MLTEQQLLAMSDDDYMNDSQRQFFRALLQREQYEVETLLASARESMHSHQREADELDQALLEEDHRHRLRMADRQTKLLRKINKTIARLDQGDYGYCKITGEPIGIQRLLLRPTADMCAEEKARQEVREHHFAKVR</sequence>
<dbReference type="GO" id="GO:0008270">
    <property type="term" value="F:zinc ion binding"/>
    <property type="evidence" value="ECO:0007669"/>
    <property type="project" value="UniProtKB-KW"/>
</dbReference>
<dbReference type="Pfam" id="PF01258">
    <property type="entry name" value="zf-dskA_traR"/>
    <property type="match status" value="1"/>
</dbReference>
<evidence type="ECO:0000259" key="5">
    <source>
        <dbReference type="Pfam" id="PF01258"/>
    </source>
</evidence>
<reference evidence="8" key="1">
    <citation type="journal article" date="2019" name="Int. J. Syst. Evol. Microbiol.">
        <title>The Global Catalogue of Microorganisms (GCM) 10K type strain sequencing project: providing services to taxonomists for standard genome sequencing and annotation.</title>
        <authorList>
            <consortium name="The Broad Institute Genomics Platform"/>
            <consortium name="The Broad Institute Genome Sequencing Center for Infectious Disease"/>
            <person name="Wu L."/>
            <person name="Ma J."/>
        </authorList>
    </citation>
    <scope>NUCLEOTIDE SEQUENCE [LARGE SCALE GENOMIC DNA]</scope>
    <source>
        <strain evidence="8">JCM 19134</strain>
    </source>
</reference>
<dbReference type="PANTHER" id="PTHR33823">
    <property type="entry name" value="RNA POLYMERASE-BINDING TRANSCRIPTION FACTOR DKSA-RELATED"/>
    <property type="match status" value="1"/>
</dbReference>
<evidence type="ECO:0000259" key="6">
    <source>
        <dbReference type="Pfam" id="PF21157"/>
    </source>
</evidence>
<feature type="domain" description="Zinc finger DksA/TraR C4-type" evidence="5">
    <location>
        <begin position="92"/>
        <end position="126"/>
    </location>
</feature>
<keyword evidence="3" id="KW-0862">Zinc</keyword>
<protein>
    <submittedName>
        <fullName evidence="7">RNA polymerase-binding protein DksA</fullName>
    </submittedName>
</protein>
<dbReference type="InterPro" id="IPR037187">
    <property type="entry name" value="DnaK_N"/>
</dbReference>
<evidence type="ECO:0000256" key="3">
    <source>
        <dbReference type="ARBA" id="ARBA00022833"/>
    </source>
</evidence>
<dbReference type="PROSITE" id="PS51128">
    <property type="entry name" value="ZF_DKSA_2"/>
    <property type="match status" value="1"/>
</dbReference>
<accession>A0AAV3U264</accession>
<evidence type="ECO:0000256" key="4">
    <source>
        <dbReference type="PROSITE-ProRule" id="PRU00510"/>
    </source>
</evidence>
<feature type="domain" description="DnaK suppressor protein DksA N-terminal" evidence="6">
    <location>
        <begin position="20"/>
        <end position="89"/>
    </location>
</feature>
<dbReference type="PANTHER" id="PTHR33823:SF2">
    <property type="entry name" value="RNA POLYMERASE-BINDING TRANSCRIPTION FACTOR DKSA"/>
    <property type="match status" value="1"/>
</dbReference>
<dbReference type="SUPFAM" id="SSF109635">
    <property type="entry name" value="DnaK suppressor protein DksA, alpha-hairpin domain"/>
    <property type="match status" value="1"/>
</dbReference>
<keyword evidence="8" id="KW-1185">Reference proteome</keyword>
<dbReference type="SUPFAM" id="SSF57716">
    <property type="entry name" value="Glucocorticoid receptor-like (DNA-binding domain)"/>
    <property type="match status" value="1"/>
</dbReference>
<evidence type="ECO:0000256" key="1">
    <source>
        <dbReference type="ARBA" id="ARBA00022723"/>
    </source>
</evidence>
<evidence type="ECO:0000313" key="7">
    <source>
        <dbReference type="EMBL" id="GAA4942326.1"/>
    </source>
</evidence>
<comment type="caution">
    <text evidence="7">The sequence shown here is derived from an EMBL/GenBank/DDBJ whole genome shotgun (WGS) entry which is preliminary data.</text>
</comment>
<dbReference type="Pfam" id="PF21157">
    <property type="entry name" value="DksA_N"/>
    <property type="match status" value="1"/>
</dbReference>
<dbReference type="RefSeq" id="WP_345421323.1">
    <property type="nucleotide sequence ID" value="NZ_AP031496.1"/>
</dbReference>
<dbReference type="Gene3D" id="1.20.120.910">
    <property type="entry name" value="DksA, coiled-coil domain"/>
    <property type="match status" value="1"/>
</dbReference>
<evidence type="ECO:0000313" key="8">
    <source>
        <dbReference type="Proteomes" id="UP001409585"/>
    </source>
</evidence>
<dbReference type="EMBL" id="BAABLX010000016">
    <property type="protein sequence ID" value="GAA4942326.1"/>
    <property type="molecule type" value="Genomic_DNA"/>
</dbReference>
<name>A0AAV3U264_9ALTE</name>